<dbReference type="SUPFAM" id="SSF56349">
    <property type="entry name" value="DNA breaking-rejoining enzymes"/>
    <property type="match status" value="1"/>
</dbReference>
<dbReference type="RefSeq" id="WP_079492371.1">
    <property type="nucleotide sequence ID" value="NZ_FUZT01000006.1"/>
</dbReference>
<proteinExistence type="predicted"/>
<sequence>MSKNIISNNSKNLIEYFSIERLKLEKTRRDYKREILRFTEFLGKDYLYANRKDCESYINSLKDKARKGKISIFTVEKIYIYLFSFFNYIESVKLVYKFIPSSFFNHFKSVKKPAAPRSISSDKIISLSELDQLIGILKEGNFRDYIALMLIFTSGLTLKEATILKWNQFIEDANGNIAIEFTIKNNEKRYIKVSTDIAELLAKYRESIGPVSKDSHVFLNKFGKPISGRWLRKVLTDACKKAEFEHIYTPRDLRHSAAALCLKNGSSAQKAKEQFGWSNTKLADRYNYSIPVLEDNAIDYLNIKIK</sequence>
<dbReference type="GO" id="GO:0006310">
    <property type="term" value="P:DNA recombination"/>
    <property type="evidence" value="ECO:0007669"/>
    <property type="project" value="UniProtKB-KW"/>
</dbReference>
<evidence type="ECO:0000313" key="4">
    <source>
        <dbReference type="Proteomes" id="UP000190285"/>
    </source>
</evidence>
<dbReference type="STRING" id="36842.SAMN02194393_02789"/>
<dbReference type="Gene3D" id="1.10.443.10">
    <property type="entry name" value="Intergrase catalytic core"/>
    <property type="match status" value="1"/>
</dbReference>
<accession>A0A1T5LD72</accession>
<dbReference type="PANTHER" id="PTHR30349">
    <property type="entry name" value="PHAGE INTEGRASE-RELATED"/>
    <property type="match status" value="1"/>
</dbReference>
<evidence type="ECO:0000313" key="3">
    <source>
        <dbReference type="EMBL" id="SKC73941.1"/>
    </source>
</evidence>
<reference evidence="3 4" key="1">
    <citation type="submission" date="2017-02" db="EMBL/GenBank/DDBJ databases">
        <authorList>
            <person name="Peterson S.W."/>
        </authorList>
    </citation>
    <scope>NUCLEOTIDE SEQUENCE [LARGE SCALE GENOMIC DNA]</scope>
    <source>
        <strain evidence="3 4">M1</strain>
    </source>
</reference>
<dbReference type="GO" id="GO:0015074">
    <property type="term" value="P:DNA integration"/>
    <property type="evidence" value="ECO:0007669"/>
    <property type="project" value="InterPro"/>
</dbReference>
<dbReference type="InterPro" id="IPR002104">
    <property type="entry name" value="Integrase_catalytic"/>
</dbReference>
<dbReference type="InterPro" id="IPR013762">
    <property type="entry name" value="Integrase-like_cat_sf"/>
</dbReference>
<dbReference type="InterPro" id="IPR011010">
    <property type="entry name" value="DNA_brk_join_enz"/>
</dbReference>
<dbReference type="GO" id="GO:0003677">
    <property type="term" value="F:DNA binding"/>
    <property type="evidence" value="ECO:0007669"/>
    <property type="project" value="InterPro"/>
</dbReference>
<organism evidence="3 4">
    <name type="scientific">Maledivibacter halophilus</name>
    <dbReference type="NCBI Taxonomy" id="36842"/>
    <lineage>
        <taxon>Bacteria</taxon>
        <taxon>Bacillati</taxon>
        <taxon>Bacillota</taxon>
        <taxon>Clostridia</taxon>
        <taxon>Peptostreptococcales</taxon>
        <taxon>Caminicellaceae</taxon>
        <taxon>Maledivibacter</taxon>
    </lineage>
</organism>
<name>A0A1T5LD72_9FIRM</name>
<dbReference type="OrthoDB" id="9766545at2"/>
<dbReference type="PROSITE" id="PS51898">
    <property type="entry name" value="TYR_RECOMBINASE"/>
    <property type="match status" value="1"/>
</dbReference>
<dbReference type="Pfam" id="PF00589">
    <property type="entry name" value="Phage_integrase"/>
    <property type="match status" value="1"/>
</dbReference>
<evidence type="ECO:0000259" key="2">
    <source>
        <dbReference type="PROSITE" id="PS51898"/>
    </source>
</evidence>
<dbReference type="PANTHER" id="PTHR30349:SF64">
    <property type="entry name" value="PROPHAGE INTEGRASE INTD-RELATED"/>
    <property type="match status" value="1"/>
</dbReference>
<keyword evidence="1" id="KW-0233">DNA recombination</keyword>
<protein>
    <submittedName>
        <fullName evidence="3">Site-specific recombinase XerD</fullName>
    </submittedName>
</protein>
<dbReference type="InterPro" id="IPR050090">
    <property type="entry name" value="Tyrosine_recombinase_XerCD"/>
</dbReference>
<dbReference type="EMBL" id="FUZT01000006">
    <property type="protein sequence ID" value="SKC73941.1"/>
    <property type="molecule type" value="Genomic_DNA"/>
</dbReference>
<gene>
    <name evidence="3" type="ORF">SAMN02194393_02789</name>
</gene>
<dbReference type="AlphaFoldDB" id="A0A1T5LD72"/>
<keyword evidence="4" id="KW-1185">Reference proteome</keyword>
<dbReference type="Proteomes" id="UP000190285">
    <property type="component" value="Unassembled WGS sequence"/>
</dbReference>
<evidence type="ECO:0000256" key="1">
    <source>
        <dbReference type="ARBA" id="ARBA00023172"/>
    </source>
</evidence>
<feature type="domain" description="Tyr recombinase" evidence="2">
    <location>
        <begin position="120"/>
        <end position="299"/>
    </location>
</feature>